<gene>
    <name evidence="2" type="ORF">MarDSR_083</name>
</gene>
<name>A0AA96ELY9_9VIRU</name>
<sequence length="146" mass="16957">MSSIYIDEVRKFLEEELGFGENDISFESMNLGGGETRVYCSFKNHHGCDNVYWDEFLVGGSCVDMLHCRMAGSKKEKLEFLKKQLGNIISSSGIIEHRKQLAELREENERLKAYISRLREKKRELKYTPGNRGALETQQHFQSLFQ</sequence>
<proteinExistence type="predicted"/>
<accession>A0AA96ELY9</accession>
<evidence type="ECO:0000313" key="2">
    <source>
        <dbReference type="EMBL" id="WNL50122.1"/>
    </source>
</evidence>
<protein>
    <submittedName>
        <fullName evidence="2">BZIP domain containing protein</fullName>
    </submittedName>
</protein>
<evidence type="ECO:0000256" key="1">
    <source>
        <dbReference type="SAM" id="Coils"/>
    </source>
</evidence>
<organism evidence="2">
    <name type="scientific">Marseillevirus sp</name>
    <dbReference type="NCBI Taxonomy" id="2809551"/>
    <lineage>
        <taxon>Viruses</taxon>
        <taxon>Varidnaviria</taxon>
        <taxon>Bamfordvirae</taxon>
        <taxon>Nucleocytoviricota</taxon>
        <taxon>Megaviricetes</taxon>
        <taxon>Pimascovirales</taxon>
        <taxon>Pimascovirales incertae sedis</taxon>
        <taxon>Marseilleviridae</taxon>
        <taxon>Marseillevirus</taxon>
    </lineage>
</organism>
<reference evidence="2" key="1">
    <citation type="submission" date="2023-07" db="EMBL/GenBank/DDBJ databases">
        <authorList>
            <person name="Xia Y."/>
        </authorList>
    </citation>
    <scope>NUCLEOTIDE SEQUENCE</scope>
    <source>
        <strain evidence="2">E</strain>
    </source>
</reference>
<dbReference type="EMBL" id="OR343189">
    <property type="protein sequence ID" value="WNL50122.1"/>
    <property type="molecule type" value="Genomic_DNA"/>
</dbReference>
<feature type="coiled-coil region" evidence="1">
    <location>
        <begin position="94"/>
        <end position="128"/>
    </location>
</feature>
<keyword evidence="1" id="KW-0175">Coiled coil</keyword>